<evidence type="ECO:0000256" key="4">
    <source>
        <dbReference type="ARBA" id="ARBA00022692"/>
    </source>
</evidence>
<comment type="similarity">
    <text evidence="2">Belongs to the RLP family.</text>
</comment>
<keyword evidence="8" id="KW-0418">Kinase</keyword>
<evidence type="ECO:0000256" key="6">
    <source>
        <dbReference type="ARBA" id="ARBA00022989"/>
    </source>
</evidence>
<dbReference type="GO" id="GO:0016301">
    <property type="term" value="F:kinase activity"/>
    <property type="evidence" value="ECO:0007669"/>
    <property type="project" value="UniProtKB-KW"/>
</dbReference>
<dbReference type="FunFam" id="3.80.10.10:FF:000383">
    <property type="entry name" value="Leucine-rich repeat receptor protein kinase EMS1"/>
    <property type="match status" value="1"/>
</dbReference>
<keyword evidence="7" id="KW-0472">Membrane</keyword>
<accession>A0A834WZY0</accession>
<dbReference type="InterPro" id="IPR032675">
    <property type="entry name" value="LRR_dom_sf"/>
</dbReference>
<proteinExistence type="inferred from homology"/>
<dbReference type="SMART" id="SM00369">
    <property type="entry name" value="LRR_TYP"/>
    <property type="match status" value="9"/>
</dbReference>
<organism evidence="8 9">
    <name type="scientific">Senna tora</name>
    <dbReference type="NCBI Taxonomy" id="362788"/>
    <lineage>
        <taxon>Eukaryota</taxon>
        <taxon>Viridiplantae</taxon>
        <taxon>Streptophyta</taxon>
        <taxon>Embryophyta</taxon>
        <taxon>Tracheophyta</taxon>
        <taxon>Spermatophyta</taxon>
        <taxon>Magnoliopsida</taxon>
        <taxon>eudicotyledons</taxon>
        <taxon>Gunneridae</taxon>
        <taxon>Pentapetalae</taxon>
        <taxon>rosids</taxon>
        <taxon>fabids</taxon>
        <taxon>Fabales</taxon>
        <taxon>Fabaceae</taxon>
        <taxon>Caesalpinioideae</taxon>
        <taxon>Cassia clade</taxon>
        <taxon>Senna</taxon>
    </lineage>
</organism>
<gene>
    <name evidence="8" type="ORF">G2W53_010784</name>
</gene>
<dbReference type="PANTHER" id="PTHR48062">
    <property type="entry name" value="RECEPTOR-LIKE PROTEIN 14"/>
    <property type="match status" value="1"/>
</dbReference>
<dbReference type="InterPro" id="IPR051502">
    <property type="entry name" value="RLP_Defense_Trigger"/>
</dbReference>
<dbReference type="OrthoDB" id="4691307at2759"/>
<evidence type="ECO:0000256" key="1">
    <source>
        <dbReference type="ARBA" id="ARBA00004167"/>
    </source>
</evidence>
<dbReference type="PANTHER" id="PTHR48062:SF67">
    <property type="entry name" value="LEUCINE-RICH REPEAT-CONTAINING N-TERMINAL PLANT-TYPE DOMAIN-CONTAINING PROTEIN"/>
    <property type="match status" value="1"/>
</dbReference>
<keyword evidence="6" id="KW-1133">Transmembrane helix</keyword>
<dbReference type="FunFam" id="3.80.10.10:FF:000095">
    <property type="entry name" value="LRR receptor-like serine/threonine-protein kinase GSO1"/>
    <property type="match status" value="1"/>
</dbReference>
<evidence type="ECO:0000313" key="8">
    <source>
        <dbReference type="EMBL" id="KAF7835925.1"/>
    </source>
</evidence>
<evidence type="ECO:0000256" key="2">
    <source>
        <dbReference type="ARBA" id="ARBA00009592"/>
    </source>
</evidence>
<comment type="caution">
    <text evidence="8">The sequence shown here is derived from an EMBL/GenBank/DDBJ whole genome shotgun (WGS) entry which is preliminary data.</text>
</comment>
<name>A0A834WZY0_9FABA</name>
<dbReference type="PRINTS" id="PR00019">
    <property type="entry name" value="LEURICHRPT"/>
</dbReference>
<keyword evidence="8" id="KW-0675">Receptor</keyword>
<protein>
    <submittedName>
        <fullName evidence="8">Putative LRR receptor-like serine/threonine-protein kinase</fullName>
    </submittedName>
</protein>
<evidence type="ECO:0000256" key="3">
    <source>
        <dbReference type="ARBA" id="ARBA00022614"/>
    </source>
</evidence>
<dbReference type="SUPFAM" id="SSF52058">
    <property type="entry name" value="L domain-like"/>
    <property type="match status" value="3"/>
</dbReference>
<dbReference type="Pfam" id="PF00560">
    <property type="entry name" value="LRR_1"/>
    <property type="match status" value="5"/>
</dbReference>
<evidence type="ECO:0000256" key="7">
    <source>
        <dbReference type="ARBA" id="ARBA00023136"/>
    </source>
</evidence>
<dbReference type="Proteomes" id="UP000634136">
    <property type="component" value="Unassembled WGS sequence"/>
</dbReference>
<dbReference type="EMBL" id="JAAIUW010000004">
    <property type="protein sequence ID" value="KAF7835925.1"/>
    <property type="molecule type" value="Genomic_DNA"/>
</dbReference>
<dbReference type="GO" id="GO:0016020">
    <property type="term" value="C:membrane"/>
    <property type="evidence" value="ECO:0007669"/>
    <property type="project" value="UniProtKB-SubCell"/>
</dbReference>
<keyword evidence="9" id="KW-1185">Reference proteome</keyword>
<keyword evidence="5" id="KW-0677">Repeat</keyword>
<dbReference type="Pfam" id="PF13855">
    <property type="entry name" value="LRR_8"/>
    <property type="match status" value="3"/>
</dbReference>
<reference evidence="8" key="1">
    <citation type="submission" date="2020-09" db="EMBL/GenBank/DDBJ databases">
        <title>Genome-Enabled Discovery of Anthraquinone Biosynthesis in Senna tora.</title>
        <authorList>
            <person name="Kang S.-H."/>
            <person name="Pandey R.P."/>
            <person name="Lee C.-M."/>
            <person name="Sim J.-S."/>
            <person name="Jeong J.-T."/>
            <person name="Choi B.-S."/>
            <person name="Jung M."/>
            <person name="Ginzburg D."/>
            <person name="Zhao K."/>
            <person name="Won S.Y."/>
            <person name="Oh T.-J."/>
            <person name="Yu Y."/>
            <person name="Kim N.-H."/>
            <person name="Lee O.R."/>
            <person name="Lee T.-H."/>
            <person name="Bashyal P."/>
            <person name="Kim T.-S."/>
            <person name="Lee W.-H."/>
            <person name="Kawkins C."/>
            <person name="Kim C.-K."/>
            <person name="Kim J.S."/>
            <person name="Ahn B.O."/>
            <person name="Rhee S.Y."/>
            <person name="Sohng J.K."/>
        </authorList>
    </citation>
    <scope>NUCLEOTIDE SEQUENCE</scope>
    <source>
        <tissue evidence="8">Leaf</tissue>
    </source>
</reference>
<dbReference type="Gene3D" id="3.80.10.10">
    <property type="entry name" value="Ribonuclease Inhibitor"/>
    <property type="match status" value="2"/>
</dbReference>
<dbReference type="InterPro" id="IPR003591">
    <property type="entry name" value="Leu-rich_rpt_typical-subtyp"/>
</dbReference>
<keyword evidence="4" id="KW-0812">Transmembrane</keyword>
<dbReference type="InterPro" id="IPR001611">
    <property type="entry name" value="Leu-rich_rpt"/>
</dbReference>
<comment type="subcellular location">
    <subcellularLocation>
        <location evidence="1">Membrane</location>
        <topology evidence="1">Single-pass membrane protein</topology>
    </subcellularLocation>
</comment>
<keyword evidence="8" id="KW-0808">Transferase</keyword>
<keyword evidence="3" id="KW-0433">Leucine-rich repeat</keyword>
<evidence type="ECO:0000256" key="5">
    <source>
        <dbReference type="ARBA" id="ARBA00022737"/>
    </source>
</evidence>
<sequence length="734" mass="82089">MRKSMGWLEDEKRALVEIKHSLLLSWDVSDPNKLSVLRNLKLLDLSFNYYLVGPLSKSQDIHVLSNLTKLRSLDLSGNMVDKSIFKYLIALPTLKSLFLSNNRGMNGTLTVTDLCKMIELEELDLSNNDLSGTLDASCLGNLTSLRALDLSYNSLSGSSIPPSLFAHLVNLELLSLSYNNFEGSFSLNFLANNSKLKVLSLGPMTNSKTFHVETENPPWIPSFQLEYLEMPSCQVNLPSRTIPTFLLYQHALKYVDLSNNNLVGMFPFWLLVNNSRLTRVSMNGNSFDELYLPSHLNRPFDQLLYLSLSNNKFQGNLPKNIGSLFPHLEHLDVSSNMFDGEIPISVGEMSHLMALDLSNNNFSGKIPEDILLGCIALRDLRLSKNILQGNIFPTPMNLGSLEIFLANNNQFNGTLLRDGVSLFRGWVVDISCNNLSGILPSWIFKSTEMLSVSRNNFEGEIPVDLCKNDLLTILDLSHNRFSGTIPFCLFNLSFLGSIDLGSNNLSGTIPEASSEYSSFQIIDLSNNQISGGIPKSFYRHSVLAILSLENNKLEGQISSQICQLKKINILDLSHNKFTGSIPSCFNNMSFGGIYSPISEWFISGISGIGEYSYPHFHLNDFRFIGYELSVEEVDEVEFMTKSLSLSYKGDILKYMSGLDLSSNQLMGEIPEQIGDLHTLHALNLSHNHLNGNIPEGFCNMMQMESLDLSSNNLNGEIPLQLQDLTFLSTFMEQQ</sequence>
<evidence type="ECO:0000313" key="9">
    <source>
        <dbReference type="Proteomes" id="UP000634136"/>
    </source>
</evidence>
<dbReference type="AlphaFoldDB" id="A0A834WZY0"/>